<dbReference type="EMBL" id="FJOG01000024">
    <property type="protein sequence ID" value="CZR63676.1"/>
    <property type="molecule type" value="Genomic_DNA"/>
</dbReference>
<name>A0A1L7XFD1_9HELO</name>
<protein>
    <submittedName>
        <fullName evidence="2">Uncharacterized protein</fullName>
    </submittedName>
</protein>
<sequence length="409" mass="46235">MAEAADLETAAWTSLDDVDDDATVSSPSQANVSDGPHDGYYIVPPDSRHPPGPFSLDGYSMYDNAEGPRPEAGPHKLLTPTTMIVKAIKSSAEEHKGISRAVEALKHVPAIPGLSLDNLSMTPEELIPRGLQIPAICTYKLLRGFRYPEELDQCGISRADWKLFIGNITIPLLNYAGVAYVLEYILDRVAKWDAQYFRPRGFLMRIDMPGEEKYGLEFMDIHHHYSARKHVDSLHPDPPVVGRGSGAMRPNQKPKVKHHNRVRKKMRCTTRLMFDPISVLKDPEVAEQRGWTNWQKACDYAAKEKVGEKLVINNKPWDWNSVPKRKDRWPPGKHLFYDRFRGRTTVHRQYNGNGGQSVYTVFHPAPDSMDQRAYGMQSVLPADNIPFRIIPSGAPGRIPPLHTRYCQHV</sequence>
<organism evidence="2 3">
    <name type="scientific">Phialocephala subalpina</name>
    <dbReference type="NCBI Taxonomy" id="576137"/>
    <lineage>
        <taxon>Eukaryota</taxon>
        <taxon>Fungi</taxon>
        <taxon>Dikarya</taxon>
        <taxon>Ascomycota</taxon>
        <taxon>Pezizomycotina</taxon>
        <taxon>Leotiomycetes</taxon>
        <taxon>Helotiales</taxon>
        <taxon>Mollisiaceae</taxon>
        <taxon>Phialocephala</taxon>
        <taxon>Phialocephala fortinii species complex</taxon>
    </lineage>
</organism>
<evidence type="ECO:0000313" key="2">
    <source>
        <dbReference type="EMBL" id="CZR63676.1"/>
    </source>
</evidence>
<feature type="region of interest" description="Disordered" evidence="1">
    <location>
        <begin position="1"/>
        <end position="76"/>
    </location>
</feature>
<feature type="compositionally biased region" description="Polar residues" evidence="1">
    <location>
        <begin position="23"/>
        <end position="32"/>
    </location>
</feature>
<evidence type="ECO:0000313" key="3">
    <source>
        <dbReference type="Proteomes" id="UP000184330"/>
    </source>
</evidence>
<feature type="region of interest" description="Disordered" evidence="1">
    <location>
        <begin position="242"/>
        <end position="261"/>
    </location>
</feature>
<feature type="compositionally biased region" description="Basic residues" evidence="1">
    <location>
        <begin position="252"/>
        <end position="261"/>
    </location>
</feature>
<accession>A0A1L7XFD1</accession>
<dbReference type="Proteomes" id="UP000184330">
    <property type="component" value="Unassembled WGS sequence"/>
</dbReference>
<dbReference type="AlphaFoldDB" id="A0A1L7XFD1"/>
<keyword evidence="3" id="KW-1185">Reference proteome</keyword>
<evidence type="ECO:0000256" key="1">
    <source>
        <dbReference type="SAM" id="MobiDB-lite"/>
    </source>
</evidence>
<dbReference type="OrthoDB" id="3487117at2759"/>
<proteinExistence type="predicted"/>
<gene>
    <name evidence="2" type="ORF">PAC_13573</name>
</gene>
<reference evidence="2 3" key="1">
    <citation type="submission" date="2016-03" db="EMBL/GenBank/DDBJ databases">
        <authorList>
            <person name="Ploux O."/>
        </authorList>
    </citation>
    <scope>NUCLEOTIDE SEQUENCE [LARGE SCALE GENOMIC DNA]</scope>
    <source>
        <strain evidence="2 3">UAMH 11012</strain>
    </source>
</reference>